<dbReference type="PANTHER" id="PTHR11079">
    <property type="entry name" value="CYTOSINE DEAMINASE FAMILY MEMBER"/>
    <property type="match status" value="1"/>
</dbReference>
<feature type="domain" description="CMP/dCMP-type deaminase" evidence="2">
    <location>
        <begin position="4"/>
        <end position="133"/>
    </location>
</feature>
<dbReference type="GO" id="GO:0052717">
    <property type="term" value="F:tRNA-specific adenosine-34 deaminase activity"/>
    <property type="evidence" value="ECO:0007669"/>
    <property type="project" value="UniProtKB-EC"/>
</dbReference>
<dbReference type="RefSeq" id="WP_184222325.1">
    <property type="nucleotide sequence ID" value="NZ_JACHIP010000010.1"/>
</dbReference>
<feature type="region of interest" description="Disordered" evidence="1">
    <location>
        <begin position="152"/>
        <end position="171"/>
    </location>
</feature>
<evidence type="ECO:0000313" key="4">
    <source>
        <dbReference type="Proteomes" id="UP000540989"/>
    </source>
</evidence>
<dbReference type="InterPro" id="IPR016193">
    <property type="entry name" value="Cytidine_deaminase-like"/>
</dbReference>
<keyword evidence="3" id="KW-0378">Hydrolase</keyword>
<sequence length="171" mass="18464">MKDAKDLEFMAAALEQARAGQETPGGAQVGCVLVENGAVVCSSFNEGDLQCDPTAHAEMVGIRRLCKERKSTSLKGITVYCTLQPCGMCTMACLWAGVSRIVYGAARNDVNSVYFESRHFDTADFIHQAFRDDLDVKGGVLSKECTSFYLKPEDTAPNDPAHDVTSSPSLS</sequence>
<protein>
    <submittedName>
        <fullName evidence="3">tRNA(Adenine34) deaminase</fullName>
        <ecNumber evidence="3">3.5.4.33</ecNumber>
    </submittedName>
</protein>
<gene>
    <name evidence="3" type="ORF">HDF16_004929</name>
</gene>
<dbReference type="EC" id="3.5.4.33" evidence="3"/>
<evidence type="ECO:0000259" key="2">
    <source>
        <dbReference type="PROSITE" id="PS51747"/>
    </source>
</evidence>
<proteinExistence type="predicted"/>
<evidence type="ECO:0000313" key="3">
    <source>
        <dbReference type="EMBL" id="MBB5060193.1"/>
    </source>
</evidence>
<dbReference type="Pfam" id="PF00383">
    <property type="entry name" value="dCMP_cyt_deam_1"/>
    <property type="match status" value="1"/>
</dbReference>
<evidence type="ECO:0000256" key="1">
    <source>
        <dbReference type="SAM" id="MobiDB-lite"/>
    </source>
</evidence>
<name>A0A7W7ZI68_9BACT</name>
<comment type="caution">
    <text evidence="3">The sequence shown here is derived from an EMBL/GenBank/DDBJ whole genome shotgun (WGS) entry which is preliminary data.</text>
</comment>
<dbReference type="InterPro" id="IPR002125">
    <property type="entry name" value="CMP_dCMP_dom"/>
</dbReference>
<dbReference type="Proteomes" id="UP000540989">
    <property type="component" value="Unassembled WGS sequence"/>
</dbReference>
<dbReference type="CDD" id="cd01285">
    <property type="entry name" value="nucleoside_deaminase"/>
    <property type="match status" value="1"/>
</dbReference>
<dbReference type="PROSITE" id="PS51747">
    <property type="entry name" value="CYT_DCMP_DEAMINASES_2"/>
    <property type="match status" value="1"/>
</dbReference>
<reference evidence="3 4" key="1">
    <citation type="submission" date="2020-08" db="EMBL/GenBank/DDBJ databases">
        <title>Genomic Encyclopedia of Type Strains, Phase IV (KMG-V): Genome sequencing to study the core and pangenomes of soil and plant-associated prokaryotes.</title>
        <authorList>
            <person name="Whitman W."/>
        </authorList>
    </citation>
    <scope>NUCLEOTIDE SEQUENCE [LARGE SCALE GENOMIC DNA]</scope>
    <source>
        <strain evidence="3 4">M8UP14</strain>
    </source>
</reference>
<dbReference type="EMBL" id="JACHIP010000010">
    <property type="protein sequence ID" value="MBB5060193.1"/>
    <property type="molecule type" value="Genomic_DNA"/>
</dbReference>
<dbReference type="SUPFAM" id="SSF53927">
    <property type="entry name" value="Cytidine deaminase-like"/>
    <property type="match status" value="1"/>
</dbReference>
<keyword evidence="4" id="KW-1185">Reference proteome</keyword>
<dbReference type="PANTHER" id="PTHR11079:SF162">
    <property type="entry name" value="RIBOFLAVIN BIOSYNTHESIS PROTEIN PYRD, CHLOROPLASTIC"/>
    <property type="match status" value="1"/>
</dbReference>
<accession>A0A7W7ZI68</accession>
<dbReference type="Gene3D" id="3.40.140.10">
    <property type="entry name" value="Cytidine Deaminase, domain 2"/>
    <property type="match status" value="1"/>
</dbReference>
<organism evidence="3 4">
    <name type="scientific">Granulicella aggregans</name>
    <dbReference type="NCBI Taxonomy" id="474949"/>
    <lineage>
        <taxon>Bacteria</taxon>
        <taxon>Pseudomonadati</taxon>
        <taxon>Acidobacteriota</taxon>
        <taxon>Terriglobia</taxon>
        <taxon>Terriglobales</taxon>
        <taxon>Acidobacteriaceae</taxon>
        <taxon>Granulicella</taxon>
    </lineage>
</organism>
<dbReference type="AlphaFoldDB" id="A0A7W7ZI68"/>